<dbReference type="Proteomes" id="UP000002277">
    <property type="component" value="Chromosome 22"/>
</dbReference>
<dbReference type="Ensembl" id="ENSPTRT00000089659.1">
    <property type="protein sequence ID" value="ENSPTRP00000070283.1"/>
    <property type="gene ID" value="ENSPTRG00000052165.1"/>
</dbReference>
<sequence length="108" mass="11854">MTQMDMSNLSARSCRFCVMSPLRTLLRSSEMRRKLLAVSASKVISTVKRKTSCSASGQKPTPCLSSTSKAQISPDFSFFNSVSSSKTKTFHEETSLFQILIGMLCGNT</sequence>
<dbReference type="OMA" id="GQKPTPC"/>
<name>A0A2I3S127_PANTR</name>
<protein>
    <submittedName>
        <fullName evidence="1">Uncharacterized protein</fullName>
    </submittedName>
</protein>
<reference evidence="1" key="3">
    <citation type="submission" date="2025-08" db="UniProtKB">
        <authorList>
            <consortium name="Ensembl"/>
        </authorList>
    </citation>
    <scope>IDENTIFICATION</scope>
</reference>
<evidence type="ECO:0000313" key="1">
    <source>
        <dbReference type="Ensembl" id="ENSPTRP00000070283.1"/>
    </source>
</evidence>
<dbReference type="InParanoid" id="A0A2I3S127"/>
<evidence type="ECO:0000313" key="2">
    <source>
        <dbReference type="Proteomes" id="UP000002277"/>
    </source>
</evidence>
<organism evidence="1 2">
    <name type="scientific">Pan troglodytes</name>
    <name type="common">Chimpanzee</name>
    <dbReference type="NCBI Taxonomy" id="9598"/>
    <lineage>
        <taxon>Eukaryota</taxon>
        <taxon>Metazoa</taxon>
        <taxon>Chordata</taxon>
        <taxon>Craniata</taxon>
        <taxon>Vertebrata</taxon>
        <taxon>Euteleostomi</taxon>
        <taxon>Mammalia</taxon>
        <taxon>Eutheria</taxon>
        <taxon>Euarchontoglires</taxon>
        <taxon>Primates</taxon>
        <taxon>Haplorrhini</taxon>
        <taxon>Catarrhini</taxon>
        <taxon>Hominidae</taxon>
        <taxon>Pan</taxon>
    </lineage>
</organism>
<dbReference type="Bgee" id="ENSPTRG00000052165">
    <property type="expression patterns" value="Expressed in testis and 10 other cell types or tissues"/>
</dbReference>
<dbReference type="AlphaFoldDB" id="A0A2I3S127"/>
<reference evidence="1 2" key="2">
    <citation type="journal article" date="2005" name="Nature">
        <title>Initial sequence of the chimpanzee genome and comparison with the human genome.</title>
        <authorList>
            <consortium name="Chimpanzee sequencing and analysis consortium"/>
        </authorList>
    </citation>
    <scope>NUCLEOTIDE SEQUENCE [LARGE SCALE GENOMIC DNA]</scope>
</reference>
<accession>A0A2I3S127</accession>
<reference evidence="1" key="4">
    <citation type="submission" date="2025-09" db="UniProtKB">
        <authorList>
            <consortium name="Ensembl"/>
        </authorList>
    </citation>
    <scope>IDENTIFICATION</scope>
</reference>
<proteinExistence type="predicted"/>
<dbReference type="GeneTree" id="ENSGT00760000120430"/>
<dbReference type="EMBL" id="AC159041">
    <property type="status" value="NOT_ANNOTATED_CDS"/>
    <property type="molecule type" value="Genomic_DNA"/>
</dbReference>
<reference evidence="1 2" key="1">
    <citation type="journal article" date="2004" name="Nature">
        <title>DNA sequence and comparative analysis of chimpanzee chromosome 22.</title>
        <authorList>
            <person name="Watanabe H."/>
            <person name="Fujiyama A."/>
            <person name="Hattori M."/>
            <person name="Taylor T.D."/>
            <person name="Toyoda A."/>
            <person name="Kuroki Y."/>
            <person name="Noguchi H."/>
            <person name="BenKahla A."/>
            <person name="Lehrach H."/>
            <person name="Sudbrak R."/>
            <person name="Kube M."/>
            <person name="Taenzer S."/>
            <person name="Galgoczy P."/>
            <person name="Platzer M."/>
            <person name="Scharfe M."/>
            <person name="Nordsiek G."/>
            <person name="Bloecker H."/>
            <person name="Hellmann I."/>
            <person name="Khaitovich P."/>
            <person name="Paabo S."/>
            <person name="Reinhardt R."/>
            <person name="Zheng H.-J."/>
            <person name="Zhang X.-L."/>
            <person name="Zhu G.-F."/>
            <person name="Wang B.-F."/>
            <person name="Fu G."/>
            <person name="Ren S.-X."/>
            <person name="Zhao G.-P."/>
            <person name="Chen Z."/>
            <person name="Lee Y.-S."/>
            <person name="Cheong J.-E."/>
            <person name="Choi S.-H."/>
            <person name="Wu K.-M."/>
            <person name="Liu T.-T."/>
            <person name="Hsiao K.-J."/>
            <person name="Tsai S.-F."/>
            <person name="Kim C.-G."/>
            <person name="Oota S."/>
            <person name="Kitano T."/>
            <person name="Kohara Y."/>
            <person name="Saitou N."/>
            <person name="Park H.-S."/>
            <person name="Wang S.-Y."/>
            <person name="Yaspo M.-L."/>
            <person name="Sakaki Y."/>
        </authorList>
    </citation>
    <scope>NUCLEOTIDE SEQUENCE [LARGE SCALE GENOMIC DNA]</scope>
</reference>
<keyword evidence="2" id="KW-1185">Reference proteome</keyword>